<dbReference type="PATRIC" id="fig|81035.3.peg.5205"/>
<dbReference type="Proteomes" id="UP000037891">
    <property type="component" value="Unassembled WGS sequence"/>
</dbReference>
<reference evidence="1 2" key="2">
    <citation type="submission" date="2015-10" db="EMBL/GenBank/DDBJ databases">
        <title>Comparative genomics and high-throughput reverse genetic screens identify a new phytobacterial MAMP and an Arabidopsis receptor required for immune elicitation.</title>
        <authorList>
            <person name="Mott G.A."/>
            <person name="Thakur S."/>
            <person name="Wang P.W."/>
            <person name="Desveaux D."/>
            <person name="Guttman D.S."/>
        </authorList>
    </citation>
    <scope>NUCLEOTIDE SEQUENCE [LARGE SCALE GENOMIC DNA]</scope>
    <source>
        <strain evidence="1 2">0788_9</strain>
    </source>
</reference>
<comment type="caution">
    <text evidence="1">The sequence shown here is derived from an EMBL/GenBank/DDBJ whole genome shotgun (WGS) entry which is preliminary data.</text>
</comment>
<name>A0A0N1JNU6_PSESX</name>
<dbReference type="EMBL" id="LGLN01000040">
    <property type="protein sequence ID" value="KPC31405.1"/>
    <property type="molecule type" value="Genomic_DNA"/>
</dbReference>
<evidence type="ECO:0000313" key="2">
    <source>
        <dbReference type="Proteomes" id="UP000037891"/>
    </source>
</evidence>
<protein>
    <submittedName>
        <fullName evidence="1">Uncharacterized protein</fullName>
    </submittedName>
</protein>
<organism evidence="1 2">
    <name type="scientific">Pseudomonas syringae pv. cilantro</name>
    <dbReference type="NCBI Taxonomy" id="81035"/>
    <lineage>
        <taxon>Bacteria</taxon>
        <taxon>Pseudomonadati</taxon>
        <taxon>Pseudomonadota</taxon>
        <taxon>Gammaproteobacteria</taxon>
        <taxon>Pseudomonadales</taxon>
        <taxon>Pseudomonadaceae</taxon>
        <taxon>Pseudomonas</taxon>
        <taxon>Pseudomonas syringae</taxon>
    </lineage>
</organism>
<reference evidence="1 2" key="1">
    <citation type="submission" date="2015-07" db="EMBL/GenBank/DDBJ databases">
        <authorList>
            <person name="Noorani M."/>
        </authorList>
    </citation>
    <scope>NUCLEOTIDE SEQUENCE [LARGE SCALE GENOMIC DNA]</scope>
    <source>
        <strain evidence="1 2">0788_9</strain>
    </source>
</reference>
<dbReference type="AlphaFoldDB" id="A0A0N1JNU6"/>
<accession>A0A0N1JNU6</accession>
<gene>
    <name evidence="1" type="ORF">ABJ99_4863</name>
</gene>
<sequence length="37" mass="4193">MAGRLDDACIVKLFRLIRLGRRLVELEAMNVDGPYTS</sequence>
<evidence type="ECO:0000313" key="1">
    <source>
        <dbReference type="EMBL" id="KPC31405.1"/>
    </source>
</evidence>
<proteinExistence type="predicted"/>